<feature type="region of interest" description="Disordered" evidence="1">
    <location>
        <begin position="32"/>
        <end position="304"/>
    </location>
</feature>
<dbReference type="VEuPathDB" id="TriTrypDB:TM35_001051070"/>
<protein>
    <recommendedName>
        <fullName evidence="5">Mucin TcMUCII</fullName>
    </recommendedName>
</protein>
<feature type="compositionally biased region" description="Low complexity" evidence="1">
    <location>
        <begin position="219"/>
        <end position="232"/>
    </location>
</feature>
<feature type="compositionally biased region" description="Basic and acidic residues" evidence="1">
    <location>
        <begin position="185"/>
        <end position="199"/>
    </location>
</feature>
<evidence type="ECO:0008006" key="5">
    <source>
        <dbReference type="Google" id="ProtNLM"/>
    </source>
</evidence>
<evidence type="ECO:0000256" key="1">
    <source>
        <dbReference type="SAM" id="MobiDB-lite"/>
    </source>
</evidence>
<dbReference type="Proteomes" id="UP000192257">
    <property type="component" value="Unassembled WGS sequence"/>
</dbReference>
<feature type="chain" id="PRO_5013027014" description="Mucin TcMUCII" evidence="2">
    <location>
        <begin position="24"/>
        <end position="325"/>
    </location>
</feature>
<feature type="compositionally biased region" description="Low complexity" evidence="1">
    <location>
        <begin position="152"/>
        <end position="166"/>
    </location>
</feature>
<feature type="compositionally biased region" description="Low complexity" evidence="1">
    <location>
        <begin position="261"/>
        <end position="274"/>
    </location>
</feature>
<comment type="caution">
    <text evidence="3">The sequence shown here is derived from an EMBL/GenBank/DDBJ whole genome shotgun (WGS) entry which is preliminary data.</text>
</comment>
<evidence type="ECO:0000256" key="2">
    <source>
        <dbReference type="SAM" id="SignalP"/>
    </source>
</evidence>
<organism evidence="3 4">
    <name type="scientific">Trypanosoma theileri</name>
    <dbReference type="NCBI Taxonomy" id="67003"/>
    <lineage>
        <taxon>Eukaryota</taxon>
        <taxon>Discoba</taxon>
        <taxon>Euglenozoa</taxon>
        <taxon>Kinetoplastea</taxon>
        <taxon>Metakinetoplastina</taxon>
        <taxon>Trypanosomatida</taxon>
        <taxon>Trypanosomatidae</taxon>
        <taxon>Trypanosoma</taxon>
    </lineage>
</organism>
<dbReference type="AlphaFoldDB" id="A0A1X0NFY6"/>
<keyword evidence="4" id="KW-1185">Reference proteome</keyword>
<feature type="compositionally biased region" description="Polar residues" evidence="1">
    <location>
        <begin position="135"/>
        <end position="144"/>
    </location>
</feature>
<dbReference type="RefSeq" id="XP_028877056.1">
    <property type="nucleotide sequence ID" value="XM_029031654.1"/>
</dbReference>
<feature type="compositionally biased region" description="Polar residues" evidence="1">
    <location>
        <begin position="58"/>
        <end position="77"/>
    </location>
</feature>
<dbReference type="GeneID" id="39991434"/>
<proteinExistence type="predicted"/>
<feature type="compositionally biased region" description="Polar residues" evidence="1">
    <location>
        <begin position="240"/>
        <end position="259"/>
    </location>
</feature>
<dbReference type="EMBL" id="NBCO01000105">
    <property type="protein sequence ID" value="ORC81850.1"/>
    <property type="molecule type" value="Genomic_DNA"/>
</dbReference>
<keyword evidence="2" id="KW-0732">Signal</keyword>
<sequence>MMLLRHVLSLLVLSFCCVCGCVGADAGGKALQEPESTVDCSGASDESTCRSRGENKPAASSISPDLGTSSTHDTNTALKQELSKQLEQKEQETKREGDRIPGQLEGNKVQGETIVPNPSGRSTTEDNHELGTNPKDVTQSSLPQASDVVHQPKSPSSLSPPNSGSTQGTGGGTSHVQPGSSDLARAAEDKAADDSKRENPYTTDNEQEEGKTQEKENNSHTTSPSETNTNNSEPHERSTSQDQTPATQDSQSDTNTRESNNAEPTNNDTTNTPNNDEESTTITTLPPELTNNKKGDADSSSSISSSVWVRIPLLIVVTLACILVC</sequence>
<name>A0A1X0NFY6_9TRYP</name>
<feature type="compositionally biased region" description="Basic and acidic residues" evidence="1">
    <location>
        <begin position="208"/>
        <end position="218"/>
    </location>
</feature>
<feature type="compositionally biased region" description="Basic and acidic residues" evidence="1">
    <location>
        <begin position="81"/>
        <end position="99"/>
    </location>
</feature>
<accession>A0A1X0NFY6</accession>
<gene>
    <name evidence="3" type="ORF">TM35_001051070</name>
</gene>
<feature type="signal peptide" evidence="2">
    <location>
        <begin position="1"/>
        <end position="23"/>
    </location>
</feature>
<evidence type="ECO:0000313" key="3">
    <source>
        <dbReference type="EMBL" id="ORC81850.1"/>
    </source>
</evidence>
<reference evidence="3 4" key="1">
    <citation type="submission" date="2017-03" db="EMBL/GenBank/DDBJ databases">
        <title>An alternative strategy for trypanosome survival in the mammalian bloodstream revealed through genome and transcriptome analysis of the ubiquitous bovine parasite Trypanosoma (Megatrypanum) theileri.</title>
        <authorList>
            <person name="Kelly S."/>
            <person name="Ivens A."/>
            <person name="Mott A."/>
            <person name="O'Neill E."/>
            <person name="Emms D."/>
            <person name="Macleod O."/>
            <person name="Voorheis P."/>
            <person name="Matthews J."/>
            <person name="Matthews K."/>
            <person name="Carrington M."/>
        </authorList>
    </citation>
    <scope>NUCLEOTIDE SEQUENCE [LARGE SCALE GENOMIC DNA]</scope>
    <source>
        <strain evidence="3">Edinburgh</strain>
    </source>
</reference>
<evidence type="ECO:0000313" key="4">
    <source>
        <dbReference type="Proteomes" id="UP000192257"/>
    </source>
</evidence>